<evidence type="ECO:0000313" key="3">
    <source>
        <dbReference type="EMBL" id="QBK66569.1"/>
    </source>
</evidence>
<protein>
    <submittedName>
        <fullName evidence="2">DUF244 domain-containing protein</fullName>
    </submittedName>
</protein>
<evidence type="ECO:0000313" key="1">
    <source>
        <dbReference type="EMBL" id="QBK64077.1"/>
    </source>
</evidence>
<dbReference type="EMBL" id="CP036994">
    <property type="protein sequence ID" value="QBK65340.1"/>
    <property type="molecule type" value="Genomic_DNA"/>
</dbReference>
<dbReference type="EMBL" id="CP036827">
    <property type="protein sequence ID" value="QBK64077.1"/>
    <property type="molecule type" value="Genomic_DNA"/>
</dbReference>
<proteinExistence type="predicted"/>
<dbReference type="Pfam" id="PF03112">
    <property type="entry name" value="DUF244"/>
    <property type="match status" value="1"/>
</dbReference>
<gene>
    <name evidence="1" type="ORF">EZU68_06815</name>
    <name evidence="2" type="ORF">EZU69_06640</name>
    <name evidence="3" type="ORF">EZU70_06505</name>
</gene>
<dbReference type="InterPro" id="IPR004335">
    <property type="entry name" value="DUF244"/>
</dbReference>
<keyword evidence="2" id="KW-0614">Plasmid</keyword>
<dbReference type="AlphaFoldDB" id="A0A481YIC2"/>
<accession>A0A481YIC2</accession>
<evidence type="ECO:0000313" key="2">
    <source>
        <dbReference type="EMBL" id="QBK65340.1"/>
    </source>
</evidence>
<dbReference type="RefSeq" id="WP_099497274.1">
    <property type="nucleotide sequence ID" value="NZ_CP024325.1"/>
</dbReference>
<name>A0A481YIC2_9SPIR</name>
<reference evidence="2" key="1">
    <citation type="submission" date="2019-03" db="EMBL/GenBank/DDBJ databases">
        <title>Whole genome sequencing of Borrelia miyamotoi strains isolated at the Russian territory.</title>
        <authorList>
            <person name="Kuleshov K.V."/>
            <person name="Platonov A.E."/>
            <person name="Goptar I.A."/>
            <person name="Shipulin G.A."/>
            <person name="Markelov M.L."/>
            <person name="Koetsveld J."/>
            <person name="Kolyasnikova N.M."/>
            <person name="Sarksyan D.S."/>
            <person name="Toporkova M.G."/>
            <person name="Hovius J.W."/>
        </authorList>
    </citation>
    <scope>NUCLEOTIDE SEQUENCE</scope>
    <source>
        <strain evidence="3">Yekat-19</strain>
        <strain evidence="2">Yekat-21</strain>
        <strain evidence="1">Yekat-31</strain>
        <plasmid evidence="2">unnamed</plasmid>
    </source>
</reference>
<dbReference type="EMBL" id="CP037131">
    <property type="protein sequence ID" value="QBK66569.1"/>
    <property type="molecule type" value="Genomic_DNA"/>
</dbReference>
<geneLocation type="plasmid" evidence="2">
    <name>unnamed</name>
</geneLocation>
<organism evidence="2">
    <name type="scientific">Borrelia miyamotoi</name>
    <dbReference type="NCBI Taxonomy" id="47466"/>
    <lineage>
        <taxon>Bacteria</taxon>
        <taxon>Pseudomonadati</taxon>
        <taxon>Spirochaetota</taxon>
        <taxon>Spirochaetia</taxon>
        <taxon>Spirochaetales</taxon>
        <taxon>Borreliaceae</taxon>
        <taxon>Borrelia</taxon>
    </lineage>
</organism>
<sequence>MLFVKELDREVNHICTLLRAQTDIDIKTTSLEELSVHINNILAGSVLYQSLSQLDYKFEFMEFVKSINLELSKEKSLYLKGRLMTINHLQLHMNDIEKEHALNLAKITKPVKDEIKTYMDEICKEYSLLEHVNYKFDSNLFVIDTTKRAIKDRLRSLTGIDNFIFSSYSPVNLTAI</sequence>